<feature type="repeat" description="RCC1" evidence="15">
    <location>
        <begin position="480"/>
        <end position="541"/>
    </location>
</feature>
<protein>
    <recommendedName>
        <fullName evidence="4">non-specific serine/threonine protein kinase</fullName>
        <ecNumber evidence="4">2.7.11.1</ecNumber>
    </recommendedName>
</protein>
<dbReference type="PROSITE" id="PS50012">
    <property type="entry name" value="RCC1_3"/>
    <property type="match status" value="4"/>
</dbReference>
<dbReference type="InterPro" id="IPR000408">
    <property type="entry name" value="Reg_chr_condens"/>
</dbReference>
<dbReference type="STRING" id="75913.A0A0K0EY72"/>
<evidence type="ECO:0000256" key="11">
    <source>
        <dbReference type="ARBA" id="ARBA00022741"/>
    </source>
</evidence>
<evidence type="ECO:0000256" key="10">
    <source>
        <dbReference type="ARBA" id="ARBA00022737"/>
    </source>
</evidence>
<proteinExistence type="inferred from homology"/>
<evidence type="ECO:0000256" key="8">
    <source>
        <dbReference type="ARBA" id="ARBA00022679"/>
    </source>
</evidence>
<keyword evidence="5" id="KW-0963">Cytoplasm</keyword>
<evidence type="ECO:0000256" key="13">
    <source>
        <dbReference type="ARBA" id="ARBA00022840"/>
    </source>
</evidence>
<dbReference type="InterPro" id="IPR051997">
    <property type="entry name" value="STK_NEK"/>
</dbReference>
<keyword evidence="10" id="KW-0677">Repeat</keyword>
<evidence type="ECO:0000256" key="3">
    <source>
        <dbReference type="ARBA" id="ARBA00010886"/>
    </source>
</evidence>
<dbReference type="Pfam" id="PF00069">
    <property type="entry name" value="Pkinase"/>
    <property type="match status" value="1"/>
</dbReference>
<dbReference type="Proteomes" id="UP000035680">
    <property type="component" value="Unassembled WGS sequence"/>
</dbReference>
<keyword evidence="14" id="KW-0460">Magnesium</keyword>
<dbReference type="CDD" id="cd08215">
    <property type="entry name" value="STKc_Nek"/>
    <property type="match status" value="1"/>
</dbReference>
<evidence type="ECO:0000256" key="4">
    <source>
        <dbReference type="ARBA" id="ARBA00012513"/>
    </source>
</evidence>
<evidence type="ECO:0000313" key="17">
    <source>
        <dbReference type="Proteomes" id="UP000035680"/>
    </source>
</evidence>
<evidence type="ECO:0000256" key="9">
    <source>
        <dbReference type="ARBA" id="ARBA00022723"/>
    </source>
</evidence>
<evidence type="ECO:0000256" key="15">
    <source>
        <dbReference type="PROSITE-ProRule" id="PRU00235"/>
    </source>
</evidence>
<keyword evidence="17" id="KW-1185">Reference proteome</keyword>
<reference evidence="18" key="2">
    <citation type="submission" date="2015-08" db="UniProtKB">
        <authorList>
            <consortium name="WormBaseParasite"/>
        </authorList>
    </citation>
    <scope>IDENTIFICATION</scope>
</reference>
<dbReference type="WBParaSite" id="SVE_0148000.1">
    <property type="protein sequence ID" value="SVE_0148000.1"/>
    <property type="gene ID" value="SVE_0148000"/>
</dbReference>
<evidence type="ECO:0000259" key="16">
    <source>
        <dbReference type="PROSITE" id="PS50011"/>
    </source>
</evidence>
<dbReference type="PROSITE" id="PS50011">
    <property type="entry name" value="PROTEIN_KINASE_DOM"/>
    <property type="match status" value="1"/>
</dbReference>
<reference evidence="17" key="1">
    <citation type="submission" date="2014-07" db="EMBL/GenBank/DDBJ databases">
        <authorList>
            <person name="Martin A.A"/>
            <person name="De Silva N."/>
        </authorList>
    </citation>
    <scope>NUCLEOTIDE SEQUENCE</scope>
</reference>
<dbReference type="InterPro" id="IPR009091">
    <property type="entry name" value="RCC1/BLIP-II"/>
</dbReference>
<dbReference type="InterPro" id="IPR008271">
    <property type="entry name" value="Ser/Thr_kinase_AS"/>
</dbReference>
<dbReference type="GO" id="GO:0005737">
    <property type="term" value="C:cytoplasm"/>
    <property type="evidence" value="ECO:0007669"/>
    <property type="project" value="UniProtKB-SubCell"/>
</dbReference>
<keyword evidence="12" id="KW-0418">Kinase</keyword>
<dbReference type="FunFam" id="1.10.510.10:FF:000571">
    <property type="entry name" value="Maternal embryonic leucine zipper kinase"/>
    <property type="match status" value="1"/>
</dbReference>
<keyword evidence="11" id="KW-0547">Nucleotide-binding</keyword>
<evidence type="ECO:0000256" key="6">
    <source>
        <dbReference type="ARBA" id="ARBA00022527"/>
    </source>
</evidence>
<sequence length="957" mass="107629">MVGKNEEDNKDDEINEIPTNCNLNDTTKNSYLLSTIKGTLSSTSNYEWIRVEGKGSFGKAVLYKRKIDNTHVIIKEIVMHSLSQSERQWALNEVSLLSQLDHPNIISYYDSFEEDGILMIEMEYADGGNLGQFLMMQEEYLNEDVIWFIFTQIADGVSYLHQNSILHRDLKTANIFLTKKNEVKIGDFGISKIMGTNTKIDGASTVIGTPYYISPEMCEGKSYNESTDIWSMGCILYEMACLQKAFEASNLPALVTHIMKAEYKPVKKQYSVFLKLMIRDLLKVDATQRPSINDIREMLKRELRYDNKLGKSGDFNLLKNSIKNGNIMRFPGWSALYEFDITNLSLTHYDILPQSQIKIMNIGVGRGHKIFVTNNHQVYVYGNNSSGELGLGNRENKYDKARVVDFLSDKQIIKVDAGDGYSLFQSIQGVVYFCGKKEMSTIEGTLEDVLKPKLIECLLREDIKDIACGQNHAVVISGNGIPYVWGKSDNGRLGIRTVTSIEENPKFISVPTPLTIKNLPQGHIITSARCGYDSTMLLTNLGGILAMGDNTYNKLNITQRQGFFSSKKGLKVDDNSNKIIWEPTMMKNFPTRVVDAKIGKYHSGILLESGHIYMFGKNSNGELGIGSLECKKSDISNNISHKPIKSLLTKGCILLLCGDNFSLTGTTDELYFWGSRGLFSSGRGDLKIEDLDSGINNSGKNITKEVIVTLPSLVLKLESSPNTSGMKSIIKLCGLYCYGKNKVLVQIDTTMPFSEKSTLSGDKKFTNENEGGGVKKSFMPDIFKKRKFANLRRENKTSTSSVEDDNNCLNGKDFVDDDDKANTWLENELNDATFIPIRRKTEGDESNISLSDEKIVRNLINEIESLKIILNEQRSSFSGQEKEMTLLKNKISELQAIQKKDTQNEDIKKLILDVTTSTLPQLPEPPPEYSPQQHENQQININDSRRFNIPTKVCIIL</sequence>
<dbReference type="SUPFAM" id="SSF56112">
    <property type="entry name" value="Protein kinase-like (PK-like)"/>
    <property type="match status" value="1"/>
</dbReference>
<dbReference type="Pfam" id="PF25390">
    <property type="entry name" value="WD40_RLD"/>
    <property type="match status" value="1"/>
</dbReference>
<evidence type="ECO:0000256" key="5">
    <source>
        <dbReference type="ARBA" id="ARBA00022490"/>
    </source>
</evidence>
<evidence type="ECO:0000256" key="2">
    <source>
        <dbReference type="ARBA" id="ARBA00004496"/>
    </source>
</evidence>
<feature type="repeat" description="RCC1" evidence="15">
    <location>
        <begin position="376"/>
        <end position="428"/>
    </location>
</feature>
<comment type="similarity">
    <text evidence="3">Belongs to the protein kinase superfamily. NEK Ser/Thr protein kinase family. NIMA subfamily.</text>
</comment>
<dbReference type="PANTHER" id="PTHR44535:SF5">
    <property type="entry name" value="PROTEIN KINASE DOMAIN-CONTAINING PROTEIN"/>
    <property type="match status" value="1"/>
</dbReference>
<keyword evidence="7" id="KW-0597">Phosphoprotein</keyword>
<keyword evidence="13" id="KW-0067">ATP-binding</keyword>
<evidence type="ECO:0000256" key="14">
    <source>
        <dbReference type="ARBA" id="ARBA00022842"/>
    </source>
</evidence>
<dbReference type="AlphaFoldDB" id="A0A0K0EY72"/>
<dbReference type="InterPro" id="IPR011009">
    <property type="entry name" value="Kinase-like_dom_sf"/>
</dbReference>
<dbReference type="PROSITE" id="PS00626">
    <property type="entry name" value="RCC1_2"/>
    <property type="match status" value="1"/>
</dbReference>
<dbReference type="InterPro" id="IPR058923">
    <property type="entry name" value="RCC1-like_dom"/>
</dbReference>
<name>A0A0K0EY72_STRVS</name>
<comment type="subcellular location">
    <subcellularLocation>
        <location evidence="2">Cytoplasm</location>
    </subcellularLocation>
</comment>
<dbReference type="GO" id="GO:0005524">
    <property type="term" value="F:ATP binding"/>
    <property type="evidence" value="ECO:0007669"/>
    <property type="project" value="UniProtKB-KW"/>
</dbReference>
<dbReference type="PANTHER" id="PTHR44535">
    <property type="entry name" value="PROTEIN CBG16200"/>
    <property type="match status" value="1"/>
</dbReference>
<comment type="cofactor">
    <cofactor evidence="1">
        <name>Mg(2+)</name>
        <dbReference type="ChEBI" id="CHEBI:18420"/>
    </cofactor>
</comment>
<evidence type="ECO:0000256" key="1">
    <source>
        <dbReference type="ARBA" id="ARBA00001946"/>
    </source>
</evidence>
<keyword evidence="6" id="KW-0723">Serine/threonine-protein kinase</keyword>
<dbReference type="GO" id="GO:0004674">
    <property type="term" value="F:protein serine/threonine kinase activity"/>
    <property type="evidence" value="ECO:0007669"/>
    <property type="project" value="UniProtKB-KW"/>
</dbReference>
<dbReference type="PROSITE" id="PS00108">
    <property type="entry name" value="PROTEIN_KINASE_ST"/>
    <property type="match status" value="1"/>
</dbReference>
<dbReference type="Gene3D" id="1.10.510.10">
    <property type="entry name" value="Transferase(Phosphotransferase) domain 1"/>
    <property type="match status" value="1"/>
</dbReference>
<feature type="repeat" description="RCC1" evidence="15">
    <location>
        <begin position="610"/>
        <end position="668"/>
    </location>
</feature>
<dbReference type="InterPro" id="IPR000719">
    <property type="entry name" value="Prot_kinase_dom"/>
</dbReference>
<feature type="repeat" description="RCC1" evidence="15">
    <location>
        <begin position="429"/>
        <end position="479"/>
    </location>
</feature>
<accession>A0A0K0EY72</accession>
<dbReference type="PRINTS" id="PR00633">
    <property type="entry name" value="RCCNDNSATION"/>
</dbReference>
<keyword evidence="9" id="KW-0479">Metal-binding</keyword>
<dbReference type="Gene3D" id="2.130.10.30">
    <property type="entry name" value="Regulator of chromosome condensation 1/beta-lactamase-inhibitor protein II"/>
    <property type="match status" value="1"/>
</dbReference>
<dbReference type="EC" id="2.7.11.1" evidence="4"/>
<evidence type="ECO:0000313" key="18">
    <source>
        <dbReference type="WBParaSite" id="SVE_0148000.1"/>
    </source>
</evidence>
<dbReference type="SMART" id="SM00220">
    <property type="entry name" value="S_TKc"/>
    <property type="match status" value="1"/>
</dbReference>
<dbReference type="SUPFAM" id="SSF50985">
    <property type="entry name" value="RCC1/BLIP-II"/>
    <property type="match status" value="2"/>
</dbReference>
<feature type="domain" description="Protein kinase" evidence="16">
    <location>
        <begin position="46"/>
        <end position="299"/>
    </location>
</feature>
<keyword evidence="8" id="KW-0808">Transferase</keyword>
<dbReference type="Gene3D" id="3.30.200.20">
    <property type="entry name" value="Phosphorylase Kinase, domain 1"/>
    <property type="match status" value="1"/>
</dbReference>
<dbReference type="GO" id="GO:0046872">
    <property type="term" value="F:metal ion binding"/>
    <property type="evidence" value="ECO:0007669"/>
    <property type="project" value="UniProtKB-KW"/>
</dbReference>
<dbReference type="FunFam" id="3.30.200.20:FF:000097">
    <property type="entry name" value="Probable serine/threonine-protein kinase nek1"/>
    <property type="match status" value="1"/>
</dbReference>
<evidence type="ECO:0000256" key="7">
    <source>
        <dbReference type="ARBA" id="ARBA00022553"/>
    </source>
</evidence>
<organism evidence="17 18">
    <name type="scientific">Strongyloides venezuelensis</name>
    <name type="common">Threadworm</name>
    <dbReference type="NCBI Taxonomy" id="75913"/>
    <lineage>
        <taxon>Eukaryota</taxon>
        <taxon>Metazoa</taxon>
        <taxon>Ecdysozoa</taxon>
        <taxon>Nematoda</taxon>
        <taxon>Chromadorea</taxon>
        <taxon>Rhabditida</taxon>
        <taxon>Tylenchina</taxon>
        <taxon>Panagrolaimomorpha</taxon>
        <taxon>Strongyloidoidea</taxon>
        <taxon>Strongyloididae</taxon>
        <taxon>Strongyloides</taxon>
    </lineage>
</organism>
<evidence type="ECO:0000256" key="12">
    <source>
        <dbReference type="ARBA" id="ARBA00022777"/>
    </source>
</evidence>